<evidence type="ECO:0000259" key="1">
    <source>
        <dbReference type="SMART" id="SM01321"/>
    </source>
</evidence>
<dbReference type="SMART" id="SM01321">
    <property type="entry name" value="Y1_Tnp"/>
    <property type="match status" value="1"/>
</dbReference>
<organism evidence="2 3">
    <name type="scientific">Francisella uliginis</name>
    <dbReference type="NCBI Taxonomy" id="573570"/>
    <lineage>
        <taxon>Bacteria</taxon>
        <taxon>Pseudomonadati</taxon>
        <taxon>Pseudomonadota</taxon>
        <taxon>Gammaproteobacteria</taxon>
        <taxon>Thiotrichales</taxon>
        <taxon>Francisellaceae</taxon>
        <taxon>Francisella</taxon>
    </lineage>
</organism>
<dbReference type="InterPro" id="IPR052715">
    <property type="entry name" value="RAYT_transposase"/>
</dbReference>
<accession>A0A1L4BT48</accession>
<dbReference type="InterPro" id="IPR002686">
    <property type="entry name" value="Transposase_17"/>
</dbReference>
<dbReference type="PANTHER" id="PTHR36966:SF1">
    <property type="entry name" value="REP-ASSOCIATED TYROSINE TRANSPOSASE"/>
    <property type="match status" value="1"/>
</dbReference>
<dbReference type="GO" id="GO:0043565">
    <property type="term" value="F:sequence-specific DNA binding"/>
    <property type="evidence" value="ECO:0007669"/>
    <property type="project" value="TreeGrafter"/>
</dbReference>
<feature type="domain" description="Transposase IS200-like" evidence="1">
    <location>
        <begin position="20"/>
        <end position="172"/>
    </location>
</feature>
<evidence type="ECO:0000313" key="2">
    <source>
        <dbReference type="EMBL" id="API86997.1"/>
    </source>
</evidence>
<reference evidence="2 3" key="1">
    <citation type="journal article" date="2016" name="Appl. Environ. Microbiol.">
        <title>Whole genome relationships among Francisella bacteria of diverse origin define new species and provide specific regions for detection.</title>
        <authorList>
            <person name="Challacombe J.F."/>
            <person name="Petersen J.M."/>
            <person name="Gallegos-Graves V."/>
            <person name="Hodge D."/>
            <person name="Pillai S."/>
            <person name="Kuske C.R."/>
        </authorList>
    </citation>
    <scope>NUCLEOTIDE SEQUENCE [LARGE SCALE GENOMIC DNA]</scope>
    <source>
        <strain evidence="3">TX07-7310</strain>
    </source>
</reference>
<dbReference type="Gene3D" id="3.30.70.1290">
    <property type="entry name" value="Transposase IS200-like"/>
    <property type="match status" value="1"/>
</dbReference>
<dbReference type="GO" id="GO:0006313">
    <property type="term" value="P:DNA transposition"/>
    <property type="evidence" value="ECO:0007669"/>
    <property type="project" value="InterPro"/>
</dbReference>
<dbReference type="InterPro" id="IPR036515">
    <property type="entry name" value="Transposase_17_sf"/>
</dbReference>
<dbReference type="Proteomes" id="UP000184222">
    <property type="component" value="Chromosome"/>
</dbReference>
<keyword evidence="3" id="KW-1185">Reference proteome</keyword>
<dbReference type="SUPFAM" id="SSF143422">
    <property type="entry name" value="Transposase IS200-like"/>
    <property type="match status" value="1"/>
</dbReference>
<dbReference type="KEGG" id="frx:F7310_06345"/>
<proteinExistence type="predicted"/>
<protein>
    <recommendedName>
        <fullName evidence="1">Transposase IS200-like domain-containing protein</fullName>
    </recommendedName>
</protein>
<dbReference type="PANTHER" id="PTHR36966">
    <property type="entry name" value="REP-ASSOCIATED TYROSINE TRANSPOSASE"/>
    <property type="match status" value="1"/>
</dbReference>
<dbReference type="GO" id="GO:0004803">
    <property type="term" value="F:transposase activity"/>
    <property type="evidence" value="ECO:0007669"/>
    <property type="project" value="InterPro"/>
</dbReference>
<name>A0A1L4BT48_9GAMM</name>
<gene>
    <name evidence="2" type="ORF">F7310_06345</name>
</gene>
<dbReference type="EMBL" id="CP016796">
    <property type="protein sequence ID" value="API86997.1"/>
    <property type="molecule type" value="Genomic_DNA"/>
</dbReference>
<dbReference type="AlphaFoldDB" id="A0A1L4BT48"/>
<sequence>MEHKRAFQRKNHRLENFDYSQNDYYYVTICTKDRVSYFGQISSDGQMILNDCGKIVYDQWVWLSHQYEYVFLDEFVVMPNHFHGILIIDNPNVCVEAGRDQPNKRTSHDMSLQKNRKIKPLSQLIGAFKTTSSKQIRNKLGLSDFEWQRSFYDHIIRNELSLLKIREYINNNPAKWYLDKYNCENQNEY</sequence>
<dbReference type="OrthoDB" id="9791101at2"/>
<evidence type="ECO:0000313" key="3">
    <source>
        <dbReference type="Proteomes" id="UP000184222"/>
    </source>
</evidence>
<dbReference type="STRING" id="573570.F7310_06345"/>
<dbReference type="RefSeq" id="WP_072712612.1">
    <property type="nucleotide sequence ID" value="NZ_CP016796.1"/>
</dbReference>